<keyword evidence="1 5" id="KW-0963">Cytoplasm</keyword>
<comment type="domain">
    <text evidence="5">Contains a C-terminal catalytic domain, and an N-terminal region which modulates catalytic activity.</text>
</comment>
<comment type="catalytic activity">
    <reaction evidence="4 5">
        <text>[protein]-L-glutamate 5-O-methyl ester + H2O = L-glutamyl-[protein] + methanol + H(+)</text>
        <dbReference type="Rhea" id="RHEA:23236"/>
        <dbReference type="Rhea" id="RHEA-COMP:10208"/>
        <dbReference type="Rhea" id="RHEA-COMP:10311"/>
        <dbReference type="ChEBI" id="CHEBI:15377"/>
        <dbReference type="ChEBI" id="CHEBI:15378"/>
        <dbReference type="ChEBI" id="CHEBI:17790"/>
        <dbReference type="ChEBI" id="CHEBI:29973"/>
        <dbReference type="ChEBI" id="CHEBI:82795"/>
        <dbReference type="EC" id="3.1.1.61"/>
    </reaction>
</comment>
<protein>
    <recommendedName>
        <fullName evidence="5">Protein-glutamate methylesterase/protein-glutamine glutaminase</fullName>
        <ecNumber evidence="5">3.1.1.61</ecNumber>
        <ecNumber evidence="5">3.5.1.44</ecNumber>
    </recommendedName>
</protein>
<comment type="PTM">
    <text evidence="5">Phosphorylated by CheA. Phosphorylation of the N-terminal regulatory domain activates the methylesterase activity.</text>
</comment>
<keyword evidence="3 5" id="KW-0378">Hydrolase</keyword>
<dbReference type="Proteomes" id="UP001595528">
    <property type="component" value="Unassembled WGS sequence"/>
</dbReference>
<evidence type="ECO:0000259" key="9">
    <source>
        <dbReference type="PROSITE" id="PS50110"/>
    </source>
</evidence>
<evidence type="ECO:0000256" key="1">
    <source>
        <dbReference type="ARBA" id="ARBA00022490"/>
    </source>
</evidence>
<name>A0ABV7KZD9_9PROT</name>
<dbReference type="Gene3D" id="3.40.50.180">
    <property type="entry name" value="Methylesterase CheB, C-terminal domain"/>
    <property type="match status" value="1"/>
</dbReference>
<comment type="subcellular location">
    <subcellularLocation>
        <location evidence="5">Cytoplasm</location>
    </subcellularLocation>
</comment>
<evidence type="ECO:0000256" key="8">
    <source>
        <dbReference type="SAM" id="MobiDB-lite"/>
    </source>
</evidence>
<comment type="similarity">
    <text evidence="5">Belongs to the CheB family.</text>
</comment>
<dbReference type="CDD" id="cd17541">
    <property type="entry name" value="REC_CheB-like"/>
    <property type="match status" value="1"/>
</dbReference>
<feature type="modified residue" description="4-aspartylphosphate" evidence="5 7">
    <location>
        <position position="50"/>
    </location>
</feature>
<dbReference type="EC" id="3.1.1.61" evidence="5"/>
<dbReference type="Pfam" id="PF01339">
    <property type="entry name" value="CheB_methylest"/>
    <property type="match status" value="1"/>
</dbReference>
<feature type="domain" description="CheB-type methylesterase" evidence="10">
    <location>
        <begin position="197"/>
        <end position="390"/>
    </location>
</feature>
<gene>
    <name evidence="5" type="primary">cheB</name>
    <name evidence="11" type="ORF">ACFOGJ_11130</name>
</gene>
<dbReference type="SMART" id="SM00448">
    <property type="entry name" value="REC"/>
    <property type="match status" value="1"/>
</dbReference>
<comment type="catalytic activity">
    <reaction evidence="5">
        <text>L-glutaminyl-[protein] + H2O = L-glutamyl-[protein] + NH4(+)</text>
        <dbReference type="Rhea" id="RHEA:16441"/>
        <dbReference type="Rhea" id="RHEA-COMP:10207"/>
        <dbReference type="Rhea" id="RHEA-COMP:10208"/>
        <dbReference type="ChEBI" id="CHEBI:15377"/>
        <dbReference type="ChEBI" id="CHEBI:28938"/>
        <dbReference type="ChEBI" id="CHEBI:29973"/>
        <dbReference type="ChEBI" id="CHEBI:30011"/>
        <dbReference type="EC" id="3.5.1.44"/>
    </reaction>
</comment>
<feature type="active site" evidence="5 6">
    <location>
        <position position="332"/>
    </location>
</feature>
<dbReference type="InterPro" id="IPR011006">
    <property type="entry name" value="CheY-like_superfamily"/>
</dbReference>
<keyword evidence="2 5" id="KW-0145">Chemotaxis</keyword>
<dbReference type="InterPro" id="IPR008248">
    <property type="entry name" value="CheB-like"/>
</dbReference>
<dbReference type="InterPro" id="IPR035909">
    <property type="entry name" value="CheB_C"/>
</dbReference>
<feature type="domain" description="Response regulatory" evidence="9">
    <location>
        <begin position="1"/>
        <end position="117"/>
    </location>
</feature>
<dbReference type="PANTHER" id="PTHR42872:SF3">
    <property type="entry name" value="PROTEIN-GLUTAMATE METHYLESTERASE_PROTEIN-GLUTAMINE GLUTAMINASE 1"/>
    <property type="match status" value="1"/>
</dbReference>
<feature type="active site" evidence="5 6">
    <location>
        <position position="236"/>
    </location>
</feature>
<accession>A0ABV7KZD9</accession>
<dbReference type="InterPro" id="IPR000673">
    <property type="entry name" value="Sig_transdc_resp-reg_Me-estase"/>
</dbReference>
<feature type="region of interest" description="Disordered" evidence="8">
    <location>
        <begin position="129"/>
        <end position="190"/>
    </location>
</feature>
<evidence type="ECO:0000259" key="10">
    <source>
        <dbReference type="PROSITE" id="PS50122"/>
    </source>
</evidence>
<dbReference type="HAMAP" id="MF_00099">
    <property type="entry name" value="CheB_chemtxs"/>
    <property type="match status" value="1"/>
</dbReference>
<evidence type="ECO:0000256" key="5">
    <source>
        <dbReference type="HAMAP-Rule" id="MF_00099"/>
    </source>
</evidence>
<comment type="function">
    <text evidence="5">Involved in chemotaxis. Part of a chemotaxis signal transduction system that modulates chemotaxis in response to various stimuli. Catalyzes the demethylation of specific methylglutamate residues introduced into the chemoreceptors (methyl-accepting chemotaxis proteins or MCP) by CheR. Also mediates the irreversible deamidation of specific glutamine residues to glutamic acid.</text>
</comment>
<dbReference type="SUPFAM" id="SSF52172">
    <property type="entry name" value="CheY-like"/>
    <property type="match status" value="1"/>
</dbReference>
<evidence type="ECO:0000313" key="11">
    <source>
        <dbReference type="EMBL" id="MFC3227788.1"/>
    </source>
</evidence>
<dbReference type="PIRSF" id="PIRSF000876">
    <property type="entry name" value="RR_chemtxs_CheB"/>
    <property type="match status" value="1"/>
</dbReference>
<feature type="compositionally biased region" description="Low complexity" evidence="8">
    <location>
        <begin position="140"/>
        <end position="182"/>
    </location>
</feature>
<evidence type="ECO:0000256" key="2">
    <source>
        <dbReference type="ARBA" id="ARBA00022500"/>
    </source>
</evidence>
<dbReference type="GO" id="GO:0008984">
    <property type="term" value="F:protein-glutamate methylesterase activity"/>
    <property type="evidence" value="ECO:0007669"/>
    <property type="project" value="UniProtKB-EC"/>
</dbReference>
<dbReference type="EC" id="3.5.1.44" evidence="5"/>
<dbReference type="Gene3D" id="3.40.50.2300">
    <property type="match status" value="1"/>
</dbReference>
<sequence>MLVDDSAVIRGLMARWMKDEAAVEVVASVGDGSQALRQVAQIRPEVMVLDIEMPVMDGLTALPQLLQAMPGLKVIMASTLTERNAEISLKALAAGAADYLTKPSSTRDAGTISDYQRDLLDKIKALGQATRASQPRRAFAPPGSATPAGRGAAPATARAAAPAADARGAPGTTSATAPARSRQGLYGGGPITLRQHRVTVPRVLAIGSSTGGPQALFTLFQDLKNDLKLPVLVTQHMPPTFTRILAEHLTRISGLNASEARDGEPLERGRIYVAPGDWHMVVAGGSSAPVLRLNQNPPENFCRPAVDPMFRSLAEQFGAAVLAVVLTGMGQDGLAGGRALAQQGATLLAQDEATSVVWGMPGAVASAGICSAVLPLPEIGPAVRKVMTGTKP</sequence>
<dbReference type="RefSeq" id="WP_379900462.1">
    <property type="nucleotide sequence ID" value="NZ_JBHRTR010000025.1"/>
</dbReference>
<dbReference type="EMBL" id="JBHRTR010000025">
    <property type="protein sequence ID" value="MFC3227788.1"/>
    <property type="molecule type" value="Genomic_DNA"/>
</dbReference>
<dbReference type="Pfam" id="PF00072">
    <property type="entry name" value="Response_reg"/>
    <property type="match status" value="1"/>
</dbReference>
<dbReference type="SUPFAM" id="SSF52738">
    <property type="entry name" value="Methylesterase CheB, C-terminal domain"/>
    <property type="match status" value="1"/>
</dbReference>
<keyword evidence="5 7" id="KW-0597">Phosphoprotein</keyword>
<evidence type="ECO:0000256" key="7">
    <source>
        <dbReference type="PROSITE-ProRule" id="PRU00169"/>
    </source>
</evidence>
<keyword evidence="12" id="KW-1185">Reference proteome</keyword>
<evidence type="ECO:0000256" key="4">
    <source>
        <dbReference type="ARBA" id="ARBA00048267"/>
    </source>
</evidence>
<proteinExistence type="inferred from homology"/>
<dbReference type="PANTHER" id="PTHR42872">
    <property type="entry name" value="PROTEIN-GLUTAMATE METHYLESTERASE/PROTEIN-GLUTAMINE GLUTAMINASE"/>
    <property type="match status" value="1"/>
</dbReference>
<organism evidence="11 12">
    <name type="scientific">Marinibaculum pumilum</name>
    <dbReference type="NCBI Taxonomy" id="1766165"/>
    <lineage>
        <taxon>Bacteria</taxon>
        <taxon>Pseudomonadati</taxon>
        <taxon>Pseudomonadota</taxon>
        <taxon>Alphaproteobacteria</taxon>
        <taxon>Rhodospirillales</taxon>
        <taxon>Rhodospirillaceae</taxon>
        <taxon>Marinibaculum</taxon>
    </lineage>
</organism>
<dbReference type="InterPro" id="IPR001789">
    <property type="entry name" value="Sig_transdc_resp-reg_receiver"/>
</dbReference>
<dbReference type="CDD" id="cd16432">
    <property type="entry name" value="CheB_Rec"/>
    <property type="match status" value="1"/>
</dbReference>
<evidence type="ECO:0000313" key="12">
    <source>
        <dbReference type="Proteomes" id="UP001595528"/>
    </source>
</evidence>
<feature type="active site" evidence="5 6">
    <location>
        <position position="209"/>
    </location>
</feature>
<dbReference type="PROSITE" id="PS50122">
    <property type="entry name" value="CHEB"/>
    <property type="match status" value="1"/>
</dbReference>
<evidence type="ECO:0000256" key="6">
    <source>
        <dbReference type="PROSITE-ProRule" id="PRU00050"/>
    </source>
</evidence>
<reference evidence="12" key="1">
    <citation type="journal article" date="2019" name="Int. J. Syst. Evol. Microbiol.">
        <title>The Global Catalogue of Microorganisms (GCM) 10K type strain sequencing project: providing services to taxonomists for standard genome sequencing and annotation.</title>
        <authorList>
            <consortium name="The Broad Institute Genomics Platform"/>
            <consortium name="The Broad Institute Genome Sequencing Center for Infectious Disease"/>
            <person name="Wu L."/>
            <person name="Ma J."/>
        </authorList>
    </citation>
    <scope>NUCLEOTIDE SEQUENCE [LARGE SCALE GENOMIC DNA]</scope>
    <source>
        <strain evidence="12">KCTC 42964</strain>
    </source>
</reference>
<dbReference type="NCBIfam" id="NF001965">
    <property type="entry name" value="PRK00742.1"/>
    <property type="match status" value="1"/>
</dbReference>
<dbReference type="PROSITE" id="PS50110">
    <property type="entry name" value="RESPONSE_REGULATORY"/>
    <property type="match status" value="1"/>
</dbReference>
<comment type="caution">
    <text evidence="11">The sequence shown here is derived from an EMBL/GenBank/DDBJ whole genome shotgun (WGS) entry which is preliminary data.</text>
</comment>
<evidence type="ECO:0000256" key="3">
    <source>
        <dbReference type="ARBA" id="ARBA00022801"/>
    </source>
</evidence>